<dbReference type="OrthoDB" id="422427at2759"/>
<dbReference type="AlphaFoldDB" id="A0A0C9VQJ5"/>
<evidence type="ECO:0000259" key="7">
    <source>
        <dbReference type="PROSITE" id="PS50250"/>
    </source>
</evidence>
<keyword evidence="9" id="KW-1185">Reference proteome</keyword>
<dbReference type="EMBL" id="KN837144">
    <property type="protein sequence ID" value="KIJ40485.1"/>
    <property type="molecule type" value="Genomic_DNA"/>
</dbReference>
<comment type="similarity">
    <text evidence="3">Belongs to the CSN1 family.</text>
</comment>
<evidence type="ECO:0000256" key="3">
    <source>
        <dbReference type="ARBA" id="ARBA00008793"/>
    </source>
</evidence>
<proteinExistence type="inferred from homology"/>
<dbReference type="SUPFAM" id="SSF46785">
    <property type="entry name" value="Winged helix' DNA-binding domain"/>
    <property type="match status" value="1"/>
</dbReference>
<dbReference type="PROSITE" id="PS50250">
    <property type="entry name" value="PCI"/>
    <property type="match status" value="1"/>
</dbReference>
<evidence type="ECO:0000313" key="8">
    <source>
        <dbReference type="EMBL" id="KIJ40485.1"/>
    </source>
</evidence>
<accession>A0A0C9VQJ5</accession>
<evidence type="ECO:0000256" key="1">
    <source>
        <dbReference type="ARBA" id="ARBA00004123"/>
    </source>
</evidence>
<evidence type="ECO:0000313" key="9">
    <source>
        <dbReference type="Proteomes" id="UP000054279"/>
    </source>
</evidence>
<dbReference type="Gene3D" id="1.25.40.570">
    <property type="match status" value="1"/>
</dbReference>
<comment type="subcellular location">
    <subcellularLocation>
        <location evidence="2">Cytoplasm</location>
    </subcellularLocation>
    <subcellularLocation>
        <location evidence="1">Nucleus</location>
    </subcellularLocation>
</comment>
<evidence type="ECO:0000256" key="5">
    <source>
        <dbReference type="ARBA" id="ARBA00022790"/>
    </source>
</evidence>
<protein>
    <submittedName>
        <fullName evidence="8">Unplaced genomic scaffold SPHSTscaffold_69, whole genome shotgun sequence</fullName>
    </submittedName>
</protein>
<evidence type="ECO:0000256" key="2">
    <source>
        <dbReference type="ARBA" id="ARBA00004496"/>
    </source>
</evidence>
<keyword evidence="4" id="KW-0963">Cytoplasm</keyword>
<dbReference type="HOGENOM" id="CLU_2198697_0_0_1"/>
<dbReference type="PANTHER" id="PTHR14145">
    <property type="entry name" value="26S PROTESOME SUBUNIT 6"/>
    <property type="match status" value="1"/>
</dbReference>
<dbReference type="Pfam" id="PF01399">
    <property type="entry name" value="PCI"/>
    <property type="match status" value="1"/>
</dbReference>
<keyword evidence="6" id="KW-0539">Nucleus</keyword>
<feature type="domain" description="PCI" evidence="7">
    <location>
        <begin position="1"/>
        <end position="78"/>
    </location>
</feature>
<keyword evidence="5" id="KW-0736">Signalosome</keyword>
<dbReference type="InterPro" id="IPR036390">
    <property type="entry name" value="WH_DNA-bd_sf"/>
</dbReference>
<dbReference type="GO" id="GO:0008180">
    <property type="term" value="C:COP9 signalosome"/>
    <property type="evidence" value="ECO:0007669"/>
    <property type="project" value="UniProtKB-KW"/>
</dbReference>
<dbReference type="GO" id="GO:0005737">
    <property type="term" value="C:cytoplasm"/>
    <property type="evidence" value="ECO:0007669"/>
    <property type="project" value="UniProtKB-SubCell"/>
</dbReference>
<gene>
    <name evidence="8" type="ORF">M422DRAFT_256748</name>
</gene>
<evidence type="ECO:0000256" key="6">
    <source>
        <dbReference type="ARBA" id="ARBA00023242"/>
    </source>
</evidence>
<reference evidence="8 9" key="1">
    <citation type="submission" date="2014-06" db="EMBL/GenBank/DDBJ databases">
        <title>Evolutionary Origins and Diversification of the Mycorrhizal Mutualists.</title>
        <authorList>
            <consortium name="DOE Joint Genome Institute"/>
            <consortium name="Mycorrhizal Genomics Consortium"/>
            <person name="Kohler A."/>
            <person name="Kuo A."/>
            <person name="Nagy L.G."/>
            <person name="Floudas D."/>
            <person name="Copeland A."/>
            <person name="Barry K.W."/>
            <person name="Cichocki N."/>
            <person name="Veneault-Fourrey C."/>
            <person name="LaButti K."/>
            <person name="Lindquist E.A."/>
            <person name="Lipzen A."/>
            <person name="Lundell T."/>
            <person name="Morin E."/>
            <person name="Murat C."/>
            <person name="Riley R."/>
            <person name="Ohm R."/>
            <person name="Sun H."/>
            <person name="Tunlid A."/>
            <person name="Henrissat B."/>
            <person name="Grigoriev I.V."/>
            <person name="Hibbett D.S."/>
            <person name="Martin F."/>
        </authorList>
    </citation>
    <scope>NUCLEOTIDE SEQUENCE [LARGE SCALE GENOMIC DNA]</scope>
    <source>
        <strain evidence="8 9">SS14</strain>
    </source>
</reference>
<dbReference type="SMART" id="SM00088">
    <property type="entry name" value="PINT"/>
    <property type="match status" value="1"/>
</dbReference>
<dbReference type="Proteomes" id="UP000054279">
    <property type="component" value="Unassembled WGS sequence"/>
</dbReference>
<dbReference type="InterPro" id="IPR000717">
    <property type="entry name" value="PCI_dom"/>
</dbReference>
<organism evidence="8 9">
    <name type="scientific">Sphaerobolus stellatus (strain SS14)</name>
    <dbReference type="NCBI Taxonomy" id="990650"/>
    <lineage>
        <taxon>Eukaryota</taxon>
        <taxon>Fungi</taxon>
        <taxon>Dikarya</taxon>
        <taxon>Basidiomycota</taxon>
        <taxon>Agaricomycotina</taxon>
        <taxon>Agaricomycetes</taxon>
        <taxon>Phallomycetidae</taxon>
        <taxon>Geastrales</taxon>
        <taxon>Sphaerobolaceae</taxon>
        <taxon>Sphaerobolus</taxon>
    </lineage>
</organism>
<sequence>MDIHLSPHVFELTQLIRDRALVLYFQPFQSIRLERMGEAFGMSVEEIERHVVRLIQNGSIKARVDSRNKILQARGQDPRVAMFTKAVKTGTRIQESNRKLMLLYKLTW</sequence>
<name>A0A0C9VQJ5_SPHS4</name>
<dbReference type="PANTHER" id="PTHR14145:SF2">
    <property type="entry name" value="COP9 SIGNALOSOME COMPLEX SUBUNIT 1"/>
    <property type="match status" value="1"/>
</dbReference>
<evidence type="ECO:0000256" key="4">
    <source>
        <dbReference type="ARBA" id="ARBA00022490"/>
    </source>
</evidence>
<dbReference type="InterPro" id="IPR019585">
    <property type="entry name" value="Rpn7/CSN1"/>
</dbReference>